<keyword evidence="11 18" id="KW-0812">Transmembrane</keyword>
<feature type="transmembrane region" description="Helical" evidence="19">
    <location>
        <begin position="169"/>
        <end position="190"/>
    </location>
</feature>
<feature type="transmembrane region" description="Helical" evidence="19">
    <location>
        <begin position="246"/>
        <end position="263"/>
    </location>
</feature>
<keyword evidence="12 18" id="KW-0548">Nucleotidyltransferase</keyword>
<dbReference type="GO" id="GO:0005886">
    <property type="term" value="C:plasma membrane"/>
    <property type="evidence" value="ECO:0007669"/>
    <property type="project" value="UniProtKB-SubCell"/>
</dbReference>
<reference evidence="20 21" key="1">
    <citation type="journal article" date="2009" name="Stand. Genomic Sci.">
        <title>Complete genome sequence of Desulfomicrobium baculatum type strain (X).</title>
        <authorList>
            <person name="Copeland A."/>
            <person name="Spring S."/>
            <person name="Goker M."/>
            <person name="Schneider S."/>
            <person name="Lapidus A."/>
            <person name="Del Rio T.G."/>
            <person name="Tice H."/>
            <person name="Cheng J.F."/>
            <person name="Chen F."/>
            <person name="Nolan M."/>
            <person name="Bruce D."/>
            <person name="Goodwin L."/>
            <person name="Pitluck S."/>
            <person name="Ivanova N."/>
            <person name="Mavrommatis K."/>
            <person name="Ovchinnikova G."/>
            <person name="Pati A."/>
            <person name="Chen A."/>
            <person name="Palaniappan K."/>
            <person name="Land M."/>
            <person name="Hauser L."/>
            <person name="Chang Y.J."/>
            <person name="Jeffries C.C."/>
            <person name="Meincke L."/>
            <person name="Sims D."/>
            <person name="Brettin T."/>
            <person name="Detter J.C."/>
            <person name="Han C."/>
            <person name="Chain P."/>
            <person name="Bristow J."/>
            <person name="Eisen J.A."/>
            <person name="Markowitz V."/>
            <person name="Hugenholtz P."/>
            <person name="Kyrpides N.C."/>
            <person name="Klenk H.P."/>
            <person name="Lucas S."/>
        </authorList>
    </citation>
    <scope>NUCLEOTIDE SEQUENCE [LARGE SCALE GENOMIC DNA]</scope>
    <source>
        <strain evidence="21">DSM 4028 / VKM B-1378 / X</strain>
    </source>
</reference>
<evidence type="ECO:0000256" key="15">
    <source>
        <dbReference type="ARBA" id="ARBA00023136"/>
    </source>
</evidence>
<name>C7LR54_DESBD</name>
<evidence type="ECO:0000256" key="5">
    <source>
        <dbReference type="ARBA" id="ARBA00010185"/>
    </source>
</evidence>
<dbReference type="KEGG" id="dba:Dbac_2381"/>
<comment type="pathway">
    <text evidence="4">Lipid metabolism.</text>
</comment>
<proteinExistence type="inferred from homology"/>
<evidence type="ECO:0000256" key="18">
    <source>
        <dbReference type="RuleBase" id="RU003938"/>
    </source>
</evidence>
<comment type="catalytic activity">
    <reaction evidence="1 18">
        <text>a 1,2-diacyl-sn-glycero-3-phosphate + CTP + H(+) = a CDP-1,2-diacyl-sn-glycerol + diphosphate</text>
        <dbReference type="Rhea" id="RHEA:16229"/>
        <dbReference type="ChEBI" id="CHEBI:15378"/>
        <dbReference type="ChEBI" id="CHEBI:33019"/>
        <dbReference type="ChEBI" id="CHEBI:37563"/>
        <dbReference type="ChEBI" id="CHEBI:58332"/>
        <dbReference type="ChEBI" id="CHEBI:58608"/>
        <dbReference type="EC" id="2.7.7.41"/>
    </reaction>
</comment>
<dbReference type="EMBL" id="CP001629">
    <property type="protein sequence ID" value="ACU90460.1"/>
    <property type="molecule type" value="Genomic_DNA"/>
</dbReference>
<evidence type="ECO:0000256" key="13">
    <source>
        <dbReference type="ARBA" id="ARBA00022989"/>
    </source>
</evidence>
<accession>C7LR54</accession>
<comment type="subcellular location">
    <subcellularLocation>
        <location evidence="2">Cell membrane</location>
        <topology evidence="2">Multi-pass membrane protein</topology>
    </subcellularLocation>
</comment>
<keyword evidence="16" id="KW-0594">Phospholipid biosynthesis</keyword>
<dbReference type="Proteomes" id="UP000002216">
    <property type="component" value="Chromosome"/>
</dbReference>
<gene>
    <name evidence="20" type="ordered locus">Dbac_2381</name>
</gene>
<feature type="transmembrane region" description="Helical" evidence="19">
    <location>
        <begin position="109"/>
        <end position="129"/>
    </location>
</feature>
<dbReference type="PANTHER" id="PTHR46382">
    <property type="entry name" value="PHOSPHATIDATE CYTIDYLYLTRANSFERASE"/>
    <property type="match status" value="1"/>
</dbReference>
<evidence type="ECO:0000256" key="4">
    <source>
        <dbReference type="ARBA" id="ARBA00005189"/>
    </source>
</evidence>
<keyword evidence="8" id="KW-1003">Cell membrane</keyword>
<dbReference type="STRING" id="525897.Dbac_2381"/>
<dbReference type="UniPathway" id="UPA00557">
    <property type="reaction ID" value="UER00614"/>
</dbReference>
<comment type="similarity">
    <text evidence="5 18">Belongs to the CDS family.</text>
</comment>
<evidence type="ECO:0000256" key="2">
    <source>
        <dbReference type="ARBA" id="ARBA00004651"/>
    </source>
</evidence>
<evidence type="ECO:0000256" key="6">
    <source>
        <dbReference type="ARBA" id="ARBA00012487"/>
    </source>
</evidence>
<evidence type="ECO:0000256" key="12">
    <source>
        <dbReference type="ARBA" id="ARBA00022695"/>
    </source>
</evidence>
<dbReference type="eggNOG" id="COG4589">
    <property type="taxonomic scope" value="Bacteria"/>
</dbReference>
<sequence>MISPHFKRVLTSLLLLPLLGWAIYSGDPVLSIGITAVAGLGLMEFYAMFWPGREKPVWKALGLIFTLGMVWAPLAWSGGALVCVAMLGVAVSFLIAHDRGKSPDAFQDSQILLFGLLYLPFILRLFRTISAPEIGLVLLTTFAADTGAYYAGSLIGGPKIWPSVSPKKTWAGSLGGLCLSVIVCAAMGIAFGTASWTRFALLGAGLNIAAQIGDFFESALKRWRGIKDSGRILPGHGGILDRIDSLLFTLPLYCGLAALFSFFA</sequence>
<dbReference type="AlphaFoldDB" id="C7LR54"/>
<dbReference type="EC" id="2.7.7.41" evidence="6 18"/>
<evidence type="ECO:0000256" key="11">
    <source>
        <dbReference type="ARBA" id="ARBA00022692"/>
    </source>
</evidence>
<evidence type="ECO:0000256" key="3">
    <source>
        <dbReference type="ARBA" id="ARBA00005119"/>
    </source>
</evidence>
<evidence type="ECO:0000256" key="8">
    <source>
        <dbReference type="ARBA" id="ARBA00022475"/>
    </source>
</evidence>
<dbReference type="OrthoDB" id="9799199at2"/>
<evidence type="ECO:0000256" key="9">
    <source>
        <dbReference type="ARBA" id="ARBA00022516"/>
    </source>
</evidence>
<dbReference type="InterPro" id="IPR000374">
    <property type="entry name" value="PC_trans"/>
</dbReference>
<keyword evidence="9" id="KW-0444">Lipid biosynthesis</keyword>
<comment type="pathway">
    <text evidence="3 18">Phospholipid metabolism; CDP-diacylglycerol biosynthesis; CDP-diacylglycerol from sn-glycerol 3-phosphate: step 3/3.</text>
</comment>
<protein>
    <recommendedName>
        <fullName evidence="7 18">Phosphatidate cytidylyltransferase</fullName>
        <ecNumber evidence="6 18">2.7.7.41</ecNumber>
    </recommendedName>
</protein>
<evidence type="ECO:0000256" key="10">
    <source>
        <dbReference type="ARBA" id="ARBA00022679"/>
    </source>
</evidence>
<evidence type="ECO:0000313" key="21">
    <source>
        <dbReference type="Proteomes" id="UP000002216"/>
    </source>
</evidence>
<dbReference type="HOGENOM" id="CLU_037294_2_2_7"/>
<keyword evidence="17" id="KW-1208">Phospholipid metabolism</keyword>
<evidence type="ECO:0000256" key="19">
    <source>
        <dbReference type="SAM" id="Phobius"/>
    </source>
</evidence>
<keyword evidence="15 19" id="KW-0472">Membrane</keyword>
<dbReference type="GO" id="GO:0004605">
    <property type="term" value="F:phosphatidate cytidylyltransferase activity"/>
    <property type="evidence" value="ECO:0007669"/>
    <property type="project" value="UniProtKB-EC"/>
</dbReference>
<keyword evidence="14" id="KW-0443">Lipid metabolism</keyword>
<keyword evidence="10 18" id="KW-0808">Transferase</keyword>
<feature type="transmembrane region" description="Helical" evidence="19">
    <location>
        <begin position="30"/>
        <end position="49"/>
    </location>
</feature>
<feature type="transmembrane region" description="Helical" evidence="19">
    <location>
        <begin position="78"/>
        <end position="97"/>
    </location>
</feature>
<evidence type="ECO:0000256" key="1">
    <source>
        <dbReference type="ARBA" id="ARBA00001698"/>
    </source>
</evidence>
<feature type="transmembrane region" description="Helical" evidence="19">
    <location>
        <begin position="135"/>
        <end position="157"/>
    </location>
</feature>
<organism evidence="20 21">
    <name type="scientific">Desulfomicrobium baculatum (strain DSM 4028 / VKM B-1378 / X)</name>
    <name type="common">Desulfovibrio baculatus</name>
    <dbReference type="NCBI Taxonomy" id="525897"/>
    <lineage>
        <taxon>Bacteria</taxon>
        <taxon>Pseudomonadati</taxon>
        <taxon>Thermodesulfobacteriota</taxon>
        <taxon>Desulfovibrionia</taxon>
        <taxon>Desulfovibrionales</taxon>
        <taxon>Desulfomicrobiaceae</taxon>
        <taxon>Desulfomicrobium</taxon>
    </lineage>
</organism>
<evidence type="ECO:0000256" key="7">
    <source>
        <dbReference type="ARBA" id="ARBA00019373"/>
    </source>
</evidence>
<dbReference type="PANTHER" id="PTHR46382:SF1">
    <property type="entry name" value="PHOSPHATIDATE CYTIDYLYLTRANSFERASE"/>
    <property type="match status" value="1"/>
</dbReference>
<evidence type="ECO:0000256" key="14">
    <source>
        <dbReference type="ARBA" id="ARBA00023098"/>
    </source>
</evidence>
<keyword evidence="21" id="KW-1185">Reference proteome</keyword>
<dbReference type="GO" id="GO:0016024">
    <property type="term" value="P:CDP-diacylglycerol biosynthetic process"/>
    <property type="evidence" value="ECO:0007669"/>
    <property type="project" value="UniProtKB-UniPathway"/>
</dbReference>
<dbReference type="PROSITE" id="PS01315">
    <property type="entry name" value="CDS"/>
    <property type="match status" value="1"/>
</dbReference>
<dbReference type="Pfam" id="PF01148">
    <property type="entry name" value="CTP_transf_1"/>
    <property type="match status" value="1"/>
</dbReference>
<evidence type="ECO:0000256" key="17">
    <source>
        <dbReference type="ARBA" id="ARBA00023264"/>
    </source>
</evidence>
<keyword evidence="13 19" id="KW-1133">Transmembrane helix</keyword>
<dbReference type="RefSeq" id="WP_015774549.1">
    <property type="nucleotide sequence ID" value="NC_013173.1"/>
</dbReference>
<evidence type="ECO:0000256" key="16">
    <source>
        <dbReference type="ARBA" id="ARBA00023209"/>
    </source>
</evidence>
<evidence type="ECO:0000313" key="20">
    <source>
        <dbReference type="EMBL" id="ACU90460.1"/>
    </source>
</evidence>